<sequence>MPLRGGATVPPRPDEKGPDAMSPTTRAAACLFALSLLPLAAPTSHAATSPEPRTAVTASGGTAALAADGDRNTTWEATSFPQWVQLDLGAPTRVDQVRLTTPQGWAERSQTFAVQASLDGHGFSTLVPSAEHTFDPATGNAVELGFDPTLVRYVRAEVTANTGGRGGQISELEVRRASDATAALAATYSASSSTDVYSAANAGDGDQASYWESANNAFPQWLQADLGSAVKLDRLVLKLPTSGWGARTQTLSVQRSTDGSAFNDLVPTKAYTFEPSADNAVTIQFTTVTTRYVRLRITANTAWPAGQISEFELHGPTGGDTRAPSAPGDLAYSQPQAGQVRLTWTAATDDVGVTGYDIYANGALRTSVAGDVLSYTDSQPDGVRVVYFVRARDAAGNQSADSNSVTRPGSGQPGANLALGKPISASSHAFTFVAANANDNDVTTYWEGATYPNTLTAQLGANADLSSITLRLNPDQAWGPRTQNIQVLGREQSASGFTSVVAAADYSFSPANGNSVTIPVSARVADVQLRITSNTGAPGGQVAEFQVFGVAAPNPDLTVTGTAFTPASPVETDAVTLSATVRNAGTTASAATDVTFFLGTTSVGTAPVGALAAGASATVTANIGARSAGSYEYTAKVDETKKVIEQDEANNSRPHPDALVVTPVPSSDLVASPVSWTPQNPADGQSTSFSVAIRNQGTTASAGGAHGITLTVLDATTGAAVRTLTGTHTGAIAAGSTTAPVDLGSWPATNGKYTVRTAIAADANEIPAKRANNTTDQPLFVGRGANVPWTHVEAEDGVTAGGATTVGPNRTVGDLAGEASGRRAVTLNTTGASVEFTTTAPTNTLVTRFSIPDAPGGGGINATLNLYVDGVFHKAIDLTSKYMWLYGNESGPGNSPGAGGPRHIYDEASVMLDSTVPAGSRIKLQKDAGNSTTYAIDFVNFERVAPAANPDPTRYAVPAGFTHQDVQNALDRVRMDTSGALVGVYLPAGDYQTAQKFQVYGKPVKVVGAGPWYTRFFAPSTQENTDVGFRAESSVNGSTFSGFAYFGNYTSRIDGPGKVFDFANVSNITIENVWAEHVVCLYWGANTDFMTIRDSRIRNTFADGVNMTNGSTDNRVANIEARATGDDSFALFSAIDAGGADEKNNVYENLTSILTWRAAGLAVYGGYLNTFRNIYIADTLVYSGVTISSLDFGYPMNGFGPDPTTFTGLTIVRAGGHFWGGQTFPGIWMFSASKAFRGIRVDDADIIDPTYSGIMFQTKYDDRGRPENPIQDTVLTDISVSGARKSGDAFDAKSGFGLWANEMPEAGQGPAVGSVTFNGLRLSDNHQDIRNTTSTFTIVVNN</sequence>
<reference evidence="4" key="2">
    <citation type="submission" date="2020-09" db="EMBL/GenBank/DDBJ databases">
        <authorList>
            <person name="Sun Q."/>
            <person name="Ohkuma M."/>
        </authorList>
    </citation>
    <scope>NUCLEOTIDE SEQUENCE</scope>
    <source>
        <strain evidence="4">JCM 3313</strain>
    </source>
</reference>
<comment type="caution">
    <text evidence="4">The sequence shown here is derived from an EMBL/GenBank/DDBJ whole genome shotgun (WGS) entry which is preliminary data.</text>
</comment>
<dbReference type="PROSITE" id="PS50022">
    <property type="entry name" value="FA58C_3"/>
    <property type="match status" value="2"/>
</dbReference>
<evidence type="ECO:0000313" key="4">
    <source>
        <dbReference type="EMBL" id="GGP77388.1"/>
    </source>
</evidence>
<dbReference type="InterPro" id="IPR051941">
    <property type="entry name" value="BG_Antigen-Binding_Lectin"/>
</dbReference>
<feature type="domain" description="F5/8 type C" evidence="3">
    <location>
        <begin position="167"/>
        <end position="316"/>
    </location>
</feature>
<dbReference type="InterPro" id="IPR011635">
    <property type="entry name" value="CARDB"/>
</dbReference>
<dbReference type="InterPro" id="IPR011050">
    <property type="entry name" value="Pectin_lyase_fold/virulence"/>
</dbReference>
<protein>
    <submittedName>
        <fullName evidence="4">Glycosyl hydrolase</fullName>
    </submittedName>
</protein>
<feature type="region of interest" description="Disordered" evidence="1">
    <location>
        <begin position="1"/>
        <end position="23"/>
    </location>
</feature>
<dbReference type="InterPro" id="IPR013783">
    <property type="entry name" value="Ig-like_fold"/>
</dbReference>
<dbReference type="InterPro" id="IPR033801">
    <property type="entry name" value="CBM6-CBM35-CBM36-like_1"/>
</dbReference>
<dbReference type="SUPFAM" id="SSF51126">
    <property type="entry name" value="Pectin lyase-like"/>
    <property type="match status" value="1"/>
</dbReference>
<evidence type="ECO:0000259" key="3">
    <source>
        <dbReference type="PROSITE" id="PS50022"/>
    </source>
</evidence>
<dbReference type="CDD" id="cd14490">
    <property type="entry name" value="CBM6-CBM35-CBM36_like_1"/>
    <property type="match status" value="1"/>
</dbReference>
<organism evidence="4 5">
    <name type="scientific">Saccharothrix coeruleofusca</name>
    <dbReference type="NCBI Taxonomy" id="33919"/>
    <lineage>
        <taxon>Bacteria</taxon>
        <taxon>Bacillati</taxon>
        <taxon>Actinomycetota</taxon>
        <taxon>Actinomycetes</taxon>
        <taxon>Pseudonocardiales</taxon>
        <taxon>Pseudonocardiaceae</taxon>
        <taxon>Saccharothrix</taxon>
    </lineage>
</organism>
<dbReference type="Pfam" id="PF22816">
    <property type="entry name" value="CatAgl_D2"/>
    <property type="match status" value="1"/>
</dbReference>
<dbReference type="PANTHER" id="PTHR45713">
    <property type="entry name" value="FTP DOMAIN-CONTAINING PROTEIN"/>
    <property type="match status" value="1"/>
</dbReference>
<name>A0A918ASD9_9PSEU</name>
<feature type="chain" id="PRO_5036880258" evidence="2">
    <location>
        <begin position="47"/>
        <end position="1342"/>
    </location>
</feature>
<dbReference type="SMART" id="SM00231">
    <property type="entry name" value="FA58C"/>
    <property type="match status" value="2"/>
</dbReference>
<dbReference type="InterPro" id="IPR012334">
    <property type="entry name" value="Pectin_lyas_fold"/>
</dbReference>
<dbReference type="InterPro" id="IPR008979">
    <property type="entry name" value="Galactose-bd-like_sf"/>
</dbReference>
<dbReference type="GO" id="GO:0005975">
    <property type="term" value="P:carbohydrate metabolic process"/>
    <property type="evidence" value="ECO:0007669"/>
    <property type="project" value="UniProtKB-ARBA"/>
</dbReference>
<dbReference type="Gene3D" id="2.60.120.260">
    <property type="entry name" value="Galactose-binding domain-like"/>
    <property type="match status" value="3"/>
</dbReference>
<proteinExistence type="predicted"/>
<feature type="domain" description="F5/8 type C" evidence="3">
    <location>
        <begin position="29"/>
        <end position="155"/>
    </location>
</feature>
<dbReference type="Pfam" id="PF07705">
    <property type="entry name" value="CARDB"/>
    <property type="match status" value="1"/>
</dbReference>
<dbReference type="Proteomes" id="UP000639606">
    <property type="component" value="Unassembled WGS sequence"/>
</dbReference>
<dbReference type="SUPFAM" id="SSF49785">
    <property type="entry name" value="Galactose-binding domain-like"/>
    <property type="match status" value="3"/>
</dbReference>
<dbReference type="GO" id="GO:0016787">
    <property type="term" value="F:hydrolase activity"/>
    <property type="evidence" value="ECO:0007669"/>
    <property type="project" value="UniProtKB-KW"/>
</dbReference>
<dbReference type="Gene3D" id="2.60.40.10">
    <property type="entry name" value="Immunoglobulins"/>
    <property type="match status" value="3"/>
</dbReference>
<dbReference type="InterPro" id="IPR055149">
    <property type="entry name" value="Agl_cat_D2"/>
</dbReference>
<dbReference type="EMBL" id="BMRG01000017">
    <property type="protein sequence ID" value="GGP77388.1"/>
    <property type="molecule type" value="Genomic_DNA"/>
</dbReference>
<dbReference type="SUPFAM" id="SSF49265">
    <property type="entry name" value="Fibronectin type III"/>
    <property type="match status" value="1"/>
</dbReference>
<accession>A0A918ASD9</accession>
<dbReference type="Pfam" id="PF22815">
    <property type="entry name" value="CatAgl_D1"/>
    <property type="match status" value="1"/>
</dbReference>
<keyword evidence="5" id="KW-1185">Reference proteome</keyword>
<dbReference type="InterPro" id="IPR036116">
    <property type="entry name" value="FN3_sf"/>
</dbReference>
<feature type="compositionally biased region" description="Polar residues" evidence="1">
    <location>
        <begin position="397"/>
        <end position="409"/>
    </location>
</feature>
<dbReference type="Gene3D" id="2.160.20.10">
    <property type="entry name" value="Single-stranded right-handed beta-helix, Pectin lyase-like"/>
    <property type="match status" value="1"/>
</dbReference>
<dbReference type="InterPro" id="IPR000421">
    <property type="entry name" value="FA58C"/>
</dbReference>
<dbReference type="Pfam" id="PF00754">
    <property type="entry name" value="F5_F8_type_C"/>
    <property type="match status" value="3"/>
</dbReference>
<keyword evidence="4" id="KW-0378">Hydrolase</keyword>
<dbReference type="PANTHER" id="PTHR45713:SF6">
    <property type="entry name" value="F5_8 TYPE C DOMAIN-CONTAINING PROTEIN"/>
    <property type="match status" value="1"/>
</dbReference>
<feature type="signal peptide" evidence="2">
    <location>
        <begin position="1"/>
        <end position="46"/>
    </location>
</feature>
<gene>
    <name evidence="4" type="ORF">GCM10010185_58830</name>
</gene>
<evidence type="ECO:0000256" key="1">
    <source>
        <dbReference type="SAM" id="MobiDB-lite"/>
    </source>
</evidence>
<evidence type="ECO:0000313" key="5">
    <source>
        <dbReference type="Proteomes" id="UP000639606"/>
    </source>
</evidence>
<reference evidence="4" key="1">
    <citation type="journal article" date="2014" name="Int. J. Syst. Evol. Microbiol.">
        <title>Complete genome sequence of Corynebacterium casei LMG S-19264T (=DSM 44701T), isolated from a smear-ripened cheese.</title>
        <authorList>
            <consortium name="US DOE Joint Genome Institute (JGI-PGF)"/>
            <person name="Walter F."/>
            <person name="Albersmeier A."/>
            <person name="Kalinowski J."/>
            <person name="Ruckert C."/>
        </authorList>
    </citation>
    <scope>NUCLEOTIDE SEQUENCE</scope>
    <source>
        <strain evidence="4">JCM 3313</strain>
    </source>
</reference>
<feature type="region of interest" description="Disordered" evidence="1">
    <location>
        <begin position="397"/>
        <end position="418"/>
    </location>
</feature>
<keyword evidence="2" id="KW-0732">Signal</keyword>
<evidence type="ECO:0000256" key="2">
    <source>
        <dbReference type="SAM" id="SignalP"/>
    </source>
</evidence>